<protein>
    <recommendedName>
        <fullName evidence="9">FAD-binding FR-type domain-containing protein</fullName>
    </recommendedName>
</protein>
<dbReference type="GO" id="GO:0016491">
    <property type="term" value="F:oxidoreductase activity"/>
    <property type="evidence" value="ECO:0007669"/>
    <property type="project" value="UniProtKB-KW"/>
</dbReference>
<dbReference type="SUPFAM" id="SSF63380">
    <property type="entry name" value="Riboflavin synthase domain-like"/>
    <property type="match status" value="1"/>
</dbReference>
<reference evidence="7 8" key="1">
    <citation type="journal article" date="2013" name="Curr. Biol.">
        <title>The Genome of the Foraminiferan Reticulomyxa filosa.</title>
        <authorList>
            <person name="Glockner G."/>
            <person name="Hulsmann N."/>
            <person name="Schleicher M."/>
            <person name="Noegel A.A."/>
            <person name="Eichinger L."/>
            <person name="Gallinger C."/>
            <person name="Pawlowski J."/>
            <person name="Sierra R."/>
            <person name="Euteneuer U."/>
            <person name="Pillet L."/>
            <person name="Moustafa A."/>
            <person name="Platzer M."/>
            <person name="Groth M."/>
            <person name="Szafranski K."/>
            <person name="Schliwa M."/>
        </authorList>
    </citation>
    <scope>NUCLEOTIDE SEQUENCE [LARGE SCALE GENOMIC DNA]</scope>
</reference>
<dbReference type="GO" id="GO:0050660">
    <property type="term" value="F:flavin adenine dinucleotide binding"/>
    <property type="evidence" value="ECO:0007669"/>
    <property type="project" value="TreeGrafter"/>
</dbReference>
<dbReference type="Gene3D" id="1.20.990.10">
    <property type="entry name" value="NADPH-cytochrome p450 Reductase, Chain A, domain 3"/>
    <property type="match status" value="1"/>
</dbReference>
<evidence type="ECO:0008006" key="9">
    <source>
        <dbReference type="Google" id="ProtNLM"/>
    </source>
</evidence>
<keyword evidence="8" id="KW-1185">Reference proteome</keyword>
<dbReference type="InterPro" id="IPR017938">
    <property type="entry name" value="Riboflavin_synthase-like_b-brl"/>
</dbReference>
<dbReference type="Gene3D" id="3.40.50.80">
    <property type="entry name" value="Nucleotide-binding domain of ferredoxin-NADP reductase (FNR) module"/>
    <property type="match status" value="1"/>
</dbReference>
<keyword evidence="3" id="KW-0274">FAD</keyword>
<dbReference type="InterPro" id="IPR003097">
    <property type="entry name" value="CysJ-like_FAD-binding"/>
</dbReference>
<dbReference type="InterPro" id="IPR023173">
    <property type="entry name" value="NADPH_Cyt_P450_Rdtase_alpha"/>
</dbReference>
<feature type="domain" description="Sulfite reductase [NADPH] flavoprotein alpha-component-like FAD-binding" evidence="6">
    <location>
        <begin position="6"/>
        <end position="102"/>
    </location>
</feature>
<dbReference type="PRINTS" id="PR00371">
    <property type="entry name" value="FPNCR"/>
</dbReference>
<dbReference type="SUPFAM" id="SSF52343">
    <property type="entry name" value="Ferredoxin reductase-like, C-terminal NADP-linked domain"/>
    <property type="match status" value="1"/>
</dbReference>
<feature type="domain" description="Oxidoreductase FAD/NAD(P)-binding" evidence="5">
    <location>
        <begin position="205"/>
        <end position="333"/>
    </location>
</feature>
<keyword evidence="2" id="KW-0285">Flavoprotein</keyword>
<evidence type="ECO:0000313" key="8">
    <source>
        <dbReference type="Proteomes" id="UP000023152"/>
    </source>
</evidence>
<evidence type="ECO:0000313" key="7">
    <source>
        <dbReference type="EMBL" id="ETO20946.1"/>
    </source>
</evidence>
<dbReference type="InterPro" id="IPR001709">
    <property type="entry name" value="Flavoprot_Pyr_Nucl_cyt_Rdtase"/>
</dbReference>
<sequence length="383" mass="44598">MLGKSCCITLFELFSKHLDICGVPRRTFFERLVHFTDNPLHIDKLREFCSSEGQLALYEYNQLEHRSYVEVLEDFHSCKVPIEWLIQFIPRLQPRKFSISSCCEYYRVPEHCVANGVFSSDACKQLPVVSVPIVECTVALVEYETPLKRKRFGVCSQFIQTLPLIDPSHGESYSDNDHTCFVPIGIIPGSFRLNRDAFLQKKVIMIGPGTGIAPFRSMCQQRYFHWMNHRNNLDNSDPVESVMVFFGNRNADKDFFFEHEWSNWTAKGQTDDNNTGACVEYFATAFSRDVPNKKVYVTHKMKEYGKIIWEWITKYECLIFVAGSSRKMPTDVQNTLIAIVQEHGNMTSEDAEKFIRFLERTYRYQSETWSVKKKILFVLFGHI</sequence>
<evidence type="ECO:0000256" key="3">
    <source>
        <dbReference type="ARBA" id="ARBA00022827"/>
    </source>
</evidence>
<dbReference type="InterPro" id="IPR001433">
    <property type="entry name" value="OxRdtase_FAD/NAD-bd"/>
</dbReference>
<dbReference type="FunFam" id="3.40.50.80:FF:000032">
    <property type="entry name" value="NADPH-dependent diflavin oxidoreductase 1"/>
    <property type="match status" value="1"/>
</dbReference>
<dbReference type="AlphaFoldDB" id="X6N4M0"/>
<evidence type="ECO:0000259" key="5">
    <source>
        <dbReference type="Pfam" id="PF00175"/>
    </source>
</evidence>
<dbReference type="Proteomes" id="UP000023152">
    <property type="component" value="Unassembled WGS sequence"/>
</dbReference>
<dbReference type="Gene3D" id="2.40.30.10">
    <property type="entry name" value="Translation factors"/>
    <property type="match status" value="1"/>
</dbReference>
<comment type="caution">
    <text evidence="7">The sequence shown here is derived from an EMBL/GenBank/DDBJ whole genome shotgun (WGS) entry which is preliminary data.</text>
</comment>
<dbReference type="GO" id="GO:0010181">
    <property type="term" value="F:FMN binding"/>
    <property type="evidence" value="ECO:0007669"/>
    <property type="project" value="TreeGrafter"/>
</dbReference>
<dbReference type="Pfam" id="PF00667">
    <property type="entry name" value="FAD_binding_1"/>
    <property type="match status" value="1"/>
</dbReference>
<gene>
    <name evidence="7" type="ORF">RFI_16259</name>
</gene>
<evidence type="ECO:0000259" key="6">
    <source>
        <dbReference type="Pfam" id="PF00667"/>
    </source>
</evidence>
<evidence type="ECO:0000256" key="2">
    <source>
        <dbReference type="ARBA" id="ARBA00022630"/>
    </source>
</evidence>
<dbReference type="OrthoDB" id="1856718at2759"/>
<name>X6N4M0_RETFI</name>
<comment type="cofactor">
    <cofactor evidence="1">
        <name>FAD</name>
        <dbReference type="ChEBI" id="CHEBI:57692"/>
    </cofactor>
</comment>
<keyword evidence="4" id="KW-0560">Oxidoreductase</keyword>
<dbReference type="EMBL" id="ASPP01012081">
    <property type="protein sequence ID" value="ETO20946.1"/>
    <property type="molecule type" value="Genomic_DNA"/>
</dbReference>
<evidence type="ECO:0000256" key="1">
    <source>
        <dbReference type="ARBA" id="ARBA00001974"/>
    </source>
</evidence>
<accession>X6N4M0</accession>
<dbReference type="GO" id="GO:0005829">
    <property type="term" value="C:cytosol"/>
    <property type="evidence" value="ECO:0007669"/>
    <property type="project" value="TreeGrafter"/>
</dbReference>
<dbReference type="Pfam" id="PF00175">
    <property type="entry name" value="NAD_binding_1"/>
    <property type="match status" value="1"/>
</dbReference>
<proteinExistence type="predicted"/>
<dbReference type="PANTHER" id="PTHR19384">
    <property type="entry name" value="NITRIC OXIDE SYNTHASE-RELATED"/>
    <property type="match status" value="1"/>
</dbReference>
<evidence type="ECO:0000256" key="4">
    <source>
        <dbReference type="ARBA" id="ARBA00023002"/>
    </source>
</evidence>
<dbReference type="InterPro" id="IPR039261">
    <property type="entry name" value="FNR_nucleotide-bd"/>
</dbReference>
<organism evidence="7 8">
    <name type="scientific">Reticulomyxa filosa</name>
    <dbReference type="NCBI Taxonomy" id="46433"/>
    <lineage>
        <taxon>Eukaryota</taxon>
        <taxon>Sar</taxon>
        <taxon>Rhizaria</taxon>
        <taxon>Retaria</taxon>
        <taxon>Foraminifera</taxon>
        <taxon>Monothalamids</taxon>
        <taxon>Reticulomyxidae</taxon>
        <taxon>Reticulomyxa</taxon>
    </lineage>
</organism>
<dbReference type="PANTHER" id="PTHR19384:SF10">
    <property type="entry name" value="NADPH-DEPENDENT DIFLAVIN OXIDOREDUCTASE 1"/>
    <property type="match status" value="1"/>
</dbReference>